<reference evidence="5 6" key="1">
    <citation type="journal article" date="2012" name="PLoS Pathog.">
        <title>Diverse lifestyles and strategies of plant pathogenesis encoded in the genomes of eighteen Dothideomycetes fungi.</title>
        <authorList>
            <person name="Ohm R.A."/>
            <person name="Feau N."/>
            <person name="Henrissat B."/>
            <person name="Schoch C.L."/>
            <person name="Horwitz B.A."/>
            <person name="Barry K.W."/>
            <person name="Condon B.J."/>
            <person name="Copeland A.C."/>
            <person name="Dhillon B."/>
            <person name="Glaser F."/>
            <person name="Hesse C.N."/>
            <person name="Kosti I."/>
            <person name="LaButti K."/>
            <person name="Lindquist E.A."/>
            <person name="Lucas S."/>
            <person name="Salamov A.A."/>
            <person name="Bradshaw R.E."/>
            <person name="Ciuffetti L."/>
            <person name="Hamelin R.C."/>
            <person name="Kema G.H.J."/>
            <person name="Lawrence C."/>
            <person name="Scott J.A."/>
            <person name="Spatafora J.W."/>
            <person name="Turgeon B.G."/>
            <person name="de Wit P.J.G.M."/>
            <person name="Zhong S."/>
            <person name="Goodwin S.B."/>
            <person name="Grigoriev I.V."/>
        </authorList>
    </citation>
    <scope>NUCLEOTIDE SEQUENCE [LARGE SCALE GENOMIC DNA]</scope>
    <source>
        <strain evidence="5 6">UAMH 10762</strain>
    </source>
</reference>
<dbReference type="Gene3D" id="1.10.600.10">
    <property type="entry name" value="Farnesyl Diphosphate Synthase"/>
    <property type="match status" value="1"/>
</dbReference>
<organism evidence="5 6">
    <name type="scientific">Baudoinia panamericana (strain UAMH 10762)</name>
    <name type="common">Angels' share fungus</name>
    <name type="synonym">Baudoinia compniacensis (strain UAMH 10762)</name>
    <dbReference type="NCBI Taxonomy" id="717646"/>
    <lineage>
        <taxon>Eukaryota</taxon>
        <taxon>Fungi</taxon>
        <taxon>Dikarya</taxon>
        <taxon>Ascomycota</taxon>
        <taxon>Pezizomycotina</taxon>
        <taxon>Dothideomycetes</taxon>
        <taxon>Dothideomycetidae</taxon>
        <taxon>Mycosphaerellales</taxon>
        <taxon>Teratosphaeriaceae</taxon>
        <taxon>Baudoinia</taxon>
    </lineage>
</organism>
<dbReference type="SFLD" id="SFLDS00005">
    <property type="entry name" value="Isoprenoid_Synthase_Type_I"/>
    <property type="match status" value="1"/>
</dbReference>
<dbReference type="SUPFAM" id="SSF48576">
    <property type="entry name" value="Terpenoid synthases"/>
    <property type="match status" value="1"/>
</dbReference>
<dbReference type="Pfam" id="PF19086">
    <property type="entry name" value="Terpene_syn_C_2"/>
    <property type="match status" value="1"/>
</dbReference>
<evidence type="ECO:0000313" key="6">
    <source>
        <dbReference type="Proteomes" id="UP000011761"/>
    </source>
</evidence>
<keyword evidence="4" id="KW-0456">Lyase</keyword>
<keyword evidence="3 4" id="KW-0460">Magnesium</keyword>
<evidence type="ECO:0000313" key="5">
    <source>
        <dbReference type="EMBL" id="EMC92457.1"/>
    </source>
</evidence>
<dbReference type="InterPro" id="IPR008949">
    <property type="entry name" value="Isoprenoid_synthase_dom_sf"/>
</dbReference>
<evidence type="ECO:0000256" key="1">
    <source>
        <dbReference type="ARBA" id="ARBA00001946"/>
    </source>
</evidence>
<accession>M2LEN3</accession>
<dbReference type="HOGENOM" id="CLU_042538_3_1_1"/>
<dbReference type="PANTHER" id="PTHR35201">
    <property type="entry name" value="TERPENE SYNTHASE"/>
    <property type="match status" value="1"/>
</dbReference>
<dbReference type="SFLD" id="SFLDG01020">
    <property type="entry name" value="Terpene_Cyclase_Like_2"/>
    <property type="match status" value="1"/>
</dbReference>
<dbReference type="GO" id="GO:0008299">
    <property type="term" value="P:isoprenoid biosynthetic process"/>
    <property type="evidence" value="ECO:0007669"/>
    <property type="project" value="UniProtKB-ARBA"/>
</dbReference>
<dbReference type="EC" id="4.2.3.-" evidence="4"/>
<dbReference type="RefSeq" id="XP_007680531.1">
    <property type="nucleotide sequence ID" value="XM_007682341.1"/>
</dbReference>
<dbReference type="AlphaFoldDB" id="M2LEN3"/>
<dbReference type="PANTHER" id="PTHR35201:SF4">
    <property type="entry name" value="BETA-PINACENE SYNTHASE-RELATED"/>
    <property type="match status" value="1"/>
</dbReference>
<dbReference type="GeneID" id="19117187"/>
<dbReference type="GO" id="GO:0046872">
    <property type="term" value="F:metal ion binding"/>
    <property type="evidence" value="ECO:0007669"/>
    <property type="project" value="UniProtKB-KW"/>
</dbReference>
<name>M2LEN3_BAUPA</name>
<dbReference type="STRING" id="717646.M2LEN3"/>
<dbReference type="OMA" id="CMANWLW"/>
<comment type="similarity">
    <text evidence="2 4">Belongs to the terpene synthase family.</text>
</comment>
<gene>
    <name evidence="5" type="ORF">BAUCODRAFT_78588</name>
</gene>
<evidence type="ECO:0000256" key="3">
    <source>
        <dbReference type="ARBA" id="ARBA00022842"/>
    </source>
</evidence>
<evidence type="ECO:0000256" key="2">
    <source>
        <dbReference type="ARBA" id="ARBA00006333"/>
    </source>
</evidence>
<dbReference type="KEGG" id="bcom:BAUCODRAFT_78588"/>
<comment type="cofactor">
    <cofactor evidence="1 4">
        <name>Mg(2+)</name>
        <dbReference type="ChEBI" id="CHEBI:18420"/>
    </cofactor>
</comment>
<dbReference type="Proteomes" id="UP000011761">
    <property type="component" value="Unassembled WGS sequence"/>
</dbReference>
<dbReference type="InterPro" id="IPR034686">
    <property type="entry name" value="Terpene_cyclase-like_2"/>
</dbReference>
<dbReference type="eggNOG" id="ENOG502SKVE">
    <property type="taxonomic scope" value="Eukaryota"/>
</dbReference>
<protein>
    <recommendedName>
        <fullName evidence="4">Terpene synthase</fullName>
        <ecNumber evidence="4">4.2.3.-</ecNumber>
    </recommendedName>
</protein>
<sequence length="355" mass="40139">MAVNPRQTLIDSLRGREVRLPNLWEYFPGWPAATSKDLPAIRHLVNHHLDTLYTTELLGRKKAKAFQLNDFPLFGAAWWPDAPLDRLLVTTAFFIWIYAWDDELDNAKGDLCGDFDKAQQFRSQTVDFLRDCLDLPPYTSGMPTFPLITLLQPSVRLISEAYSLAQRRRLLDEMLFYIDKTSLEHRLIISNEIPTLDDYWGIRMGTSAIHVTTAMLEYAYGLELSEDIARSSFMRDLFDITNEVISLTNDILSVKKEAADGAVHNALIILFAELGDLDAAVASAMALLRRLTAQFEVVAERLLQSVETMSTAEQQSVRTIIKGCQYQCTGNLAWSLSTPRYGVVQTGEGRLLLQL</sequence>
<dbReference type="OrthoDB" id="2861623at2759"/>
<dbReference type="EMBL" id="KB445562">
    <property type="protein sequence ID" value="EMC92457.1"/>
    <property type="molecule type" value="Genomic_DNA"/>
</dbReference>
<proteinExistence type="inferred from homology"/>
<evidence type="ECO:0000256" key="4">
    <source>
        <dbReference type="RuleBase" id="RU366034"/>
    </source>
</evidence>
<dbReference type="GO" id="GO:0010333">
    <property type="term" value="F:terpene synthase activity"/>
    <property type="evidence" value="ECO:0007669"/>
    <property type="project" value="InterPro"/>
</dbReference>
<keyword evidence="6" id="KW-1185">Reference proteome</keyword>
<keyword evidence="4" id="KW-0479">Metal-binding</keyword>